<dbReference type="InterPro" id="IPR002616">
    <property type="entry name" value="tRNA_ribo_trans-like"/>
</dbReference>
<feature type="active site" description="Proton acceptor" evidence="7">
    <location>
        <position position="93"/>
    </location>
</feature>
<feature type="active site" description="Nucleophile" evidence="7">
    <location>
        <position position="265"/>
    </location>
</feature>
<reference evidence="9 10" key="1">
    <citation type="submission" date="2020-08" db="EMBL/GenBank/DDBJ databases">
        <title>Acidobacteriota in marine sediments use diverse sulfur dissimilation pathways.</title>
        <authorList>
            <person name="Wasmund K."/>
        </authorList>
    </citation>
    <scope>NUCLEOTIDE SEQUENCE [LARGE SCALE GENOMIC DNA]</scope>
    <source>
        <strain evidence="9">MAG AM4</strain>
    </source>
</reference>
<comment type="function">
    <text evidence="7">Catalyzes the base-exchange of a guanine (G) residue with the queuine precursor 7-aminomethyl-7-deazaguanine (PreQ1) at position 34 (anticodon wobble position) in tRNAs with GU(N) anticodons (tRNA-Asp, -Asn, -His and -Tyr). Catalysis occurs through a double-displacement mechanism. The nucleophile active site attacks the C1' of nucleotide 34 to detach the guanine base from the RNA, forming a covalent enzyme-RNA intermediate. The proton acceptor active site deprotonates the incoming PreQ1, allowing a nucleophilic attack on the C1' of the ribose to form the product. After dissociation, two additional enzymatic reactions on the tRNA convert PreQ1 to queuine (Q), resulting in the hypermodified nucleoside queuosine (7-(((4,5-cis-dihydroxy-2-cyclopenten-1-yl)amino)methyl)-7-deazaguanosine).</text>
</comment>
<comment type="subunit">
    <text evidence="7">Homodimer. Within each dimer, one monomer is responsible for RNA recognition and catalysis, while the other monomer binds to the replacement base PreQ1.</text>
</comment>
<dbReference type="UniPathway" id="UPA00392"/>
<feature type="binding site" evidence="7">
    <location>
        <position position="188"/>
    </location>
    <ligand>
        <name>substrate</name>
    </ligand>
</feature>
<keyword evidence="2 7" id="KW-0328">Glycosyltransferase</keyword>
<dbReference type="PANTHER" id="PTHR46499">
    <property type="entry name" value="QUEUINE TRNA-RIBOSYLTRANSFERASE"/>
    <property type="match status" value="1"/>
</dbReference>
<dbReference type="HAMAP" id="MF_00168">
    <property type="entry name" value="Q_tRNA_Tgt"/>
    <property type="match status" value="1"/>
</dbReference>
<comment type="similarity">
    <text evidence="7">Belongs to the queuine tRNA-ribosyltransferase family.</text>
</comment>
<dbReference type="EC" id="2.4.2.29" evidence="7"/>
<dbReference type="PANTHER" id="PTHR46499:SF1">
    <property type="entry name" value="QUEUINE TRNA-RIBOSYLTRANSFERASE"/>
    <property type="match status" value="1"/>
</dbReference>
<protein>
    <recommendedName>
        <fullName evidence="7">Queuine tRNA-ribosyltransferase</fullName>
        <ecNumber evidence="7">2.4.2.29</ecNumber>
    </recommendedName>
    <alternativeName>
        <fullName evidence="7">Guanine insertion enzyme</fullName>
    </alternativeName>
    <alternativeName>
        <fullName evidence="7">tRNA-guanine transglycosylase</fullName>
    </alternativeName>
</protein>
<feature type="binding site" evidence="7">
    <location>
        <position position="305"/>
    </location>
    <ligand>
        <name>Zn(2+)</name>
        <dbReference type="ChEBI" id="CHEBI:29105"/>
    </ligand>
</feature>
<dbReference type="InterPro" id="IPR050076">
    <property type="entry name" value="ArchSynthase1/Queuine_TRR"/>
</dbReference>
<evidence type="ECO:0000313" key="10">
    <source>
        <dbReference type="Proteomes" id="UP000648239"/>
    </source>
</evidence>
<dbReference type="NCBIfam" id="TIGR00430">
    <property type="entry name" value="Q_tRNA_tgt"/>
    <property type="match status" value="1"/>
</dbReference>
<dbReference type="AlphaFoldDB" id="A0A8J6Y6R2"/>
<keyword evidence="5 7" id="KW-0671">Queuosine biosynthesis</keyword>
<feature type="region of interest" description="RNA binding" evidence="7">
    <location>
        <begin position="246"/>
        <end position="252"/>
    </location>
</feature>
<dbReference type="Proteomes" id="UP000648239">
    <property type="component" value="Unassembled WGS sequence"/>
</dbReference>
<dbReference type="Pfam" id="PF01702">
    <property type="entry name" value="TGT"/>
    <property type="match status" value="1"/>
</dbReference>
<feature type="binding site" evidence="7">
    <location>
        <position position="147"/>
    </location>
    <ligand>
        <name>substrate</name>
    </ligand>
</feature>
<dbReference type="GO" id="GO:0005829">
    <property type="term" value="C:cytosol"/>
    <property type="evidence" value="ECO:0007669"/>
    <property type="project" value="TreeGrafter"/>
</dbReference>
<organism evidence="9 10">
    <name type="scientific">Candidatus Polarisedimenticola svalbardensis</name>
    <dbReference type="NCBI Taxonomy" id="2886004"/>
    <lineage>
        <taxon>Bacteria</taxon>
        <taxon>Pseudomonadati</taxon>
        <taxon>Acidobacteriota</taxon>
        <taxon>Candidatus Polarisedimenticolia</taxon>
        <taxon>Candidatus Polarisedimenticolales</taxon>
        <taxon>Candidatus Polarisedimenticolaceae</taxon>
        <taxon>Candidatus Polarisedimenticola</taxon>
    </lineage>
</organism>
<keyword evidence="7" id="KW-0862">Zinc</keyword>
<proteinExistence type="inferred from homology"/>
<keyword evidence="4 7" id="KW-0819">tRNA processing</keyword>
<comment type="caution">
    <text evidence="9">The sequence shown here is derived from an EMBL/GenBank/DDBJ whole genome shotgun (WGS) entry which is preliminary data.</text>
</comment>
<dbReference type="GO" id="GO:0046872">
    <property type="term" value="F:metal ion binding"/>
    <property type="evidence" value="ECO:0007669"/>
    <property type="project" value="UniProtKB-KW"/>
</dbReference>
<dbReference type="GO" id="GO:0008479">
    <property type="term" value="F:tRNA-guanosine(34) queuine transglycosylase activity"/>
    <property type="evidence" value="ECO:0007669"/>
    <property type="project" value="UniProtKB-UniRule"/>
</dbReference>
<dbReference type="FunFam" id="3.20.20.105:FF:000001">
    <property type="entry name" value="Queuine tRNA-ribosyltransferase"/>
    <property type="match status" value="1"/>
</dbReference>
<dbReference type="GO" id="GO:0008616">
    <property type="term" value="P:tRNA queuosine(34) biosynthetic process"/>
    <property type="evidence" value="ECO:0007669"/>
    <property type="project" value="UniProtKB-UniRule"/>
</dbReference>
<keyword evidence="7" id="KW-0479">Metal-binding</keyword>
<evidence type="ECO:0000256" key="3">
    <source>
        <dbReference type="ARBA" id="ARBA00022679"/>
    </source>
</evidence>
<keyword evidence="3 7" id="KW-0808">Transferase</keyword>
<dbReference type="NCBIfam" id="TIGR00449">
    <property type="entry name" value="tgt_general"/>
    <property type="match status" value="1"/>
</dbReference>
<dbReference type="Gene3D" id="3.20.20.105">
    <property type="entry name" value="Queuine tRNA-ribosyltransferase-like"/>
    <property type="match status" value="1"/>
</dbReference>
<evidence type="ECO:0000256" key="2">
    <source>
        <dbReference type="ARBA" id="ARBA00022676"/>
    </source>
</evidence>
<dbReference type="InterPro" id="IPR036511">
    <property type="entry name" value="TGT-like_sf"/>
</dbReference>
<feature type="domain" description="tRNA-guanine(15) transglycosylase-like" evidence="8">
    <location>
        <begin position="15"/>
        <end position="364"/>
    </location>
</feature>
<evidence type="ECO:0000256" key="7">
    <source>
        <dbReference type="HAMAP-Rule" id="MF_00168"/>
    </source>
</evidence>
<feature type="binding site" evidence="7">
    <location>
        <position position="303"/>
    </location>
    <ligand>
        <name>Zn(2+)</name>
        <dbReference type="ChEBI" id="CHEBI:29105"/>
    </ligand>
</feature>
<accession>A0A8J6Y6R2</accession>
<evidence type="ECO:0000256" key="6">
    <source>
        <dbReference type="ARBA" id="ARBA00050112"/>
    </source>
</evidence>
<evidence type="ECO:0000259" key="8">
    <source>
        <dbReference type="Pfam" id="PF01702"/>
    </source>
</evidence>
<comment type="pathway">
    <text evidence="1 7">tRNA modification; tRNA-queuosine biosynthesis.</text>
</comment>
<dbReference type="EMBL" id="JACXWD010000003">
    <property type="protein sequence ID" value="MBD3866896.1"/>
    <property type="molecule type" value="Genomic_DNA"/>
</dbReference>
<feature type="binding site" evidence="7">
    <location>
        <begin position="93"/>
        <end position="97"/>
    </location>
    <ligand>
        <name>substrate</name>
    </ligand>
</feature>
<feature type="region of interest" description="RNA binding; important for wobble base 34 recognition" evidence="7">
    <location>
        <begin position="270"/>
        <end position="274"/>
    </location>
</feature>
<gene>
    <name evidence="7 9" type="primary">tgt</name>
    <name evidence="9" type="ORF">IFK94_02135</name>
</gene>
<sequence>MSGKFDFRLLSCDGRARRGELCTGRGRVQTPAFMPVGTLGSVKSVTPEEVRSCGADIVLANTYHLYLRPGHELIRDLGGLHRFMHWERPILTDSGGFQAFSMTGLCRVDDHGVRFQSHVDGSSHVLTPEKSMEIQAALGSDIAMVLDECPELPAEYERIESAVARTTAWARRCREAYTGPGVPFAIVQGGPWEDLRARSARELQELDFPGYAIGGVSVGEPAEAIARVAGLTAAMLPEDKPRYLMGVGRPVDLIFGVDSGLDLFDCVMPTRNARNGTLFTSMGKINIKRNEFRDDPSPLDPDCSCETCSNYTRAYLRHLILSGEMLSARLNTIHNLTYYLGLMETMRHAIEEGSFSAFRREYLDSPAAGRYGGDDR</sequence>
<evidence type="ECO:0000256" key="4">
    <source>
        <dbReference type="ARBA" id="ARBA00022694"/>
    </source>
</evidence>
<comment type="cofactor">
    <cofactor evidence="7">
        <name>Zn(2+)</name>
        <dbReference type="ChEBI" id="CHEBI:29105"/>
    </cofactor>
    <text evidence="7">Binds 1 zinc ion per subunit.</text>
</comment>
<evidence type="ECO:0000313" key="9">
    <source>
        <dbReference type="EMBL" id="MBD3866896.1"/>
    </source>
</evidence>
<dbReference type="SUPFAM" id="SSF51713">
    <property type="entry name" value="tRNA-guanine transglycosylase"/>
    <property type="match status" value="1"/>
</dbReference>
<name>A0A8J6Y6R2_9BACT</name>
<evidence type="ECO:0000256" key="5">
    <source>
        <dbReference type="ARBA" id="ARBA00022785"/>
    </source>
</evidence>
<feature type="binding site" evidence="7">
    <location>
        <position position="334"/>
    </location>
    <ligand>
        <name>Zn(2+)</name>
        <dbReference type="ChEBI" id="CHEBI:29105"/>
    </ligand>
</feature>
<dbReference type="InterPro" id="IPR004803">
    <property type="entry name" value="TGT"/>
</dbReference>
<evidence type="ECO:0000256" key="1">
    <source>
        <dbReference type="ARBA" id="ARBA00004691"/>
    </source>
</evidence>
<feature type="binding site" evidence="7">
    <location>
        <position position="308"/>
    </location>
    <ligand>
        <name>Zn(2+)</name>
        <dbReference type="ChEBI" id="CHEBI:29105"/>
    </ligand>
</feature>
<comment type="catalytic activity">
    <reaction evidence="6 7">
        <text>7-aminomethyl-7-carbaguanine + guanosine(34) in tRNA = 7-aminomethyl-7-carbaguanosine(34) in tRNA + guanine</text>
        <dbReference type="Rhea" id="RHEA:24104"/>
        <dbReference type="Rhea" id="RHEA-COMP:10341"/>
        <dbReference type="Rhea" id="RHEA-COMP:10342"/>
        <dbReference type="ChEBI" id="CHEBI:16235"/>
        <dbReference type="ChEBI" id="CHEBI:58703"/>
        <dbReference type="ChEBI" id="CHEBI:74269"/>
        <dbReference type="ChEBI" id="CHEBI:82833"/>
        <dbReference type="EC" id="2.4.2.29"/>
    </reaction>
</comment>
<feature type="binding site" evidence="7">
    <location>
        <position position="215"/>
    </location>
    <ligand>
        <name>substrate</name>
    </ligand>
</feature>